<keyword evidence="3 7" id="KW-0963">Cytoplasm</keyword>
<keyword evidence="4 7" id="KW-0694">RNA-binding</keyword>
<protein>
    <recommendedName>
        <fullName evidence="7">Signal recognition particle subunit SRP14</fullName>
    </recommendedName>
    <alternativeName>
        <fullName evidence="7">Signal recognition particle 14 kDa protein</fullName>
    </alternativeName>
</protein>
<dbReference type="AlphaFoldDB" id="A0A9P4HC90"/>
<evidence type="ECO:0000256" key="2">
    <source>
        <dbReference type="ARBA" id="ARBA00010349"/>
    </source>
</evidence>
<dbReference type="SUPFAM" id="SSF54762">
    <property type="entry name" value="Signal recognition particle alu RNA binding heterodimer, SRP9/14"/>
    <property type="match status" value="1"/>
</dbReference>
<feature type="compositionally biased region" description="Basic residues" evidence="8">
    <location>
        <begin position="119"/>
        <end position="138"/>
    </location>
</feature>
<feature type="region of interest" description="Disordered" evidence="8">
    <location>
        <begin position="39"/>
        <end position="84"/>
    </location>
</feature>
<dbReference type="OrthoDB" id="19209at2759"/>
<dbReference type="GO" id="GO:0008312">
    <property type="term" value="F:7S RNA binding"/>
    <property type="evidence" value="ECO:0007669"/>
    <property type="project" value="UniProtKB-UniRule"/>
</dbReference>
<reference evidence="9" key="1">
    <citation type="journal article" date="2020" name="Stud. Mycol.">
        <title>101 Dothideomycetes genomes: a test case for predicting lifestyles and emergence of pathogens.</title>
        <authorList>
            <person name="Haridas S."/>
            <person name="Albert R."/>
            <person name="Binder M."/>
            <person name="Bloem J."/>
            <person name="Labutti K."/>
            <person name="Salamov A."/>
            <person name="Andreopoulos B."/>
            <person name="Baker S."/>
            <person name="Barry K."/>
            <person name="Bills G."/>
            <person name="Bluhm B."/>
            <person name="Cannon C."/>
            <person name="Castanera R."/>
            <person name="Culley D."/>
            <person name="Daum C."/>
            <person name="Ezra D."/>
            <person name="Gonzalez J."/>
            <person name="Henrissat B."/>
            <person name="Kuo A."/>
            <person name="Liang C."/>
            <person name="Lipzen A."/>
            <person name="Lutzoni F."/>
            <person name="Magnuson J."/>
            <person name="Mondo S."/>
            <person name="Nolan M."/>
            <person name="Ohm R."/>
            <person name="Pangilinan J."/>
            <person name="Park H.-J."/>
            <person name="Ramirez L."/>
            <person name="Alfaro M."/>
            <person name="Sun H."/>
            <person name="Tritt A."/>
            <person name="Yoshinaga Y."/>
            <person name="Zwiers L.-H."/>
            <person name="Turgeon B."/>
            <person name="Goodwin S."/>
            <person name="Spatafora J."/>
            <person name="Crous P."/>
            <person name="Grigoriev I."/>
        </authorList>
    </citation>
    <scope>NUCLEOTIDE SEQUENCE</scope>
    <source>
        <strain evidence="9">CBS 110217</strain>
    </source>
</reference>
<comment type="subcellular location">
    <subcellularLocation>
        <location evidence="1 7">Cytoplasm</location>
    </subcellularLocation>
</comment>
<dbReference type="PANTHER" id="PTHR12013">
    <property type="entry name" value="SIGNAL RECOGNITION PARTICLE 14 KD PROTEIN"/>
    <property type="match status" value="1"/>
</dbReference>
<evidence type="ECO:0000313" key="9">
    <source>
        <dbReference type="EMBL" id="KAF2031059.1"/>
    </source>
</evidence>
<evidence type="ECO:0000256" key="7">
    <source>
        <dbReference type="RuleBase" id="RU368100"/>
    </source>
</evidence>
<evidence type="ECO:0000256" key="3">
    <source>
        <dbReference type="ARBA" id="ARBA00022490"/>
    </source>
</evidence>
<dbReference type="Proteomes" id="UP000799777">
    <property type="component" value="Unassembled WGS sequence"/>
</dbReference>
<evidence type="ECO:0000256" key="8">
    <source>
        <dbReference type="SAM" id="MobiDB-lite"/>
    </source>
</evidence>
<evidence type="ECO:0000313" key="10">
    <source>
        <dbReference type="Proteomes" id="UP000799777"/>
    </source>
</evidence>
<keyword evidence="10" id="KW-1185">Reference proteome</keyword>
<evidence type="ECO:0000256" key="1">
    <source>
        <dbReference type="ARBA" id="ARBA00004496"/>
    </source>
</evidence>
<sequence>MGRDHLTTDEFFTQLANLFEHNRKKGHGSIYLTQKRLAFDSSSTPPTPTKVADDPLWDTHPENPLPILIRASNNGSSKRKGTDRGDINKIVLSTVVKPDGLDGFFVRYAEACKTGMTGLKKRDRKKGKKDKKKKKVVA</sequence>
<organism evidence="9 10">
    <name type="scientific">Setomelanomma holmii</name>
    <dbReference type="NCBI Taxonomy" id="210430"/>
    <lineage>
        <taxon>Eukaryota</taxon>
        <taxon>Fungi</taxon>
        <taxon>Dikarya</taxon>
        <taxon>Ascomycota</taxon>
        <taxon>Pezizomycotina</taxon>
        <taxon>Dothideomycetes</taxon>
        <taxon>Pleosporomycetidae</taxon>
        <taxon>Pleosporales</taxon>
        <taxon>Pleosporineae</taxon>
        <taxon>Phaeosphaeriaceae</taxon>
        <taxon>Setomelanomma</taxon>
    </lineage>
</organism>
<feature type="region of interest" description="Disordered" evidence="8">
    <location>
        <begin position="116"/>
        <end position="138"/>
    </location>
</feature>
<evidence type="ECO:0000256" key="6">
    <source>
        <dbReference type="ARBA" id="ARBA00023274"/>
    </source>
</evidence>
<evidence type="ECO:0000256" key="4">
    <source>
        <dbReference type="ARBA" id="ARBA00022884"/>
    </source>
</evidence>
<gene>
    <name evidence="9" type="ORF">EK21DRAFT_64065</name>
</gene>
<comment type="function">
    <text evidence="7">Component of the signal recognition particle (SRP) complex, a ribonucleoprotein complex that mediates the cotranslational targeting of secretory and membrane proteins to the endoplasmic reticulum (ER).</text>
</comment>
<dbReference type="GO" id="GO:0006614">
    <property type="term" value="P:SRP-dependent cotranslational protein targeting to membrane"/>
    <property type="evidence" value="ECO:0007669"/>
    <property type="project" value="UniProtKB-UniRule"/>
</dbReference>
<dbReference type="InterPro" id="IPR009018">
    <property type="entry name" value="Signal_recog_particle_SRP9/14"/>
</dbReference>
<feature type="compositionally biased region" description="Basic and acidic residues" evidence="8">
    <location>
        <begin position="51"/>
        <end position="61"/>
    </location>
</feature>
<dbReference type="InterPro" id="IPR003210">
    <property type="entry name" value="Signal_recog_particle_SRP14"/>
</dbReference>
<comment type="subunit">
    <text evidence="7">Component of a fungal signal recognition particle (SRP) complex that consists of a 7SL RNA molecule (scR1) and at least six protein subunits: SRP72, SRP68, SRP54, SEC65, SRP21 and SRP14.</text>
</comment>
<comment type="similarity">
    <text evidence="2 7">Belongs to the SRP14 family.</text>
</comment>
<keyword evidence="6 7" id="KW-0687">Ribonucleoprotein</keyword>
<dbReference type="GO" id="GO:0030942">
    <property type="term" value="F:endoplasmic reticulum signal peptide binding"/>
    <property type="evidence" value="ECO:0007669"/>
    <property type="project" value="UniProtKB-UniRule"/>
</dbReference>
<dbReference type="GO" id="GO:0005786">
    <property type="term" value="C:signal recognition particle, endoplasmic reticulum targeting"/>
    <property type="evidence" value="ECO:0007669"/>
    <property type="project" value="UniProtKB-UniRule"/>
</dbReference>
<accession>A0A9P4HC90</accession>
<dbReference type="EMBL" id="ML978184">
    <property type="protein sequence ID" value="KAF2031059.1"/>
    <property type="molecule type" value="Genomic_DNA"/>
</dbReference>
<keyword evidence="5 7" id="KW-0733">Signal recognition particle</keyword>
<dbReference type="Gene3D" id="3.30.720.10">
    <property type="entry name" value="Signal recognition particle alu RNA binding heterodimer, srp9/1"/>
    <property type="match status" value="1"/>
</dbReference>
<proteinExistence type="inferred from homology"/>
<dbReference type="Pfam" id="PF02290">
    <property type="entry name" value="SRP14"/>
    <property type="match status" value="1"/>
</dbReference>
<comment type="caution">
    <text evidence="9">The sequence shown here is derived from an EMBL/GenBank/DDBJ whole genome shotgun (WGS) entry which is preliminary data.</text>
</comment>
<name>A0A9P4HC90_9PLEO</name>
<evidence type="ECO:0000256" key="5">
    <source>
        <dbReference type="ARBA" id="ARBA00023135"/>
    </source>
</evidence>